<protein>
    <recommendedName>
        <fullName evidence="3">Phosphocarrier protein HPr</fullName>
    </recommendedName>
</protein>
<dbReference type="SUPFAM" id="SSF55594">
    <property type="entry name" value="HPr-like"/>
    <property type="match status" value="1"/>
</dbReference>
<reference evidence="7 8" key="1">
    <citation type="submission" date="2016-10" db="EMBL/GenBank/DDBJ databases">
        <authorList>
            <person name="de Groot N.N."/>
        </authorList>
    </citation>
    <scope>NUCLEOTIDE SEQUENCE [LARGE SCALE GENOMIC DNA]</scope>
    <source>
        <strain evidence="7 8">CGMCC 1.9159</strain>
    </source>
</reference>
<dbReference type="Gene3D" id="3.30.1340.10">
    <property type="entry name" value="HPr-like"/>
    <property type="match status" value="1"/>
</dbReference>
<dbReference type="OrthoDB" id="9809047at2"/>
<organism evidence="7 8">
    <name type="scientific">Tessaracoccus oleiagri</name>
    <dbReference type="NCBI Taxonomy" id="686624"/>
    <lineage>
        <taxon>Bacteria</taxon>
        <taxon>Bacillati</taxon>
        <taxon>Actinomycetota</taxon>
        <taxon>Actinomycetes</taxon>
        <taxon>Propionibacteriales</taxon>
        <taxon>Propionibacteriaceae</taxon>
        <taxon>Tessaracoccus</taxon>
    </lineage>
</organism>
<comment type="function">
    <text evidence="1">General (non sugar-specific) component of the phosphoenolpyruvate-dependent sugar phosphotransferase system (sugar PTS). This major carbohydrate active-transport system catalyzes the phosphorylation of incoming sugar substrates concomitantly with their translocation across the cell membrane. The phosphoryl group from phosphoenolpyruvate (PEP) is transferred to the phosphoryl carrier protein HPr by enzyme I. Phospho-HPr then transfers it to the PTS EIIA domain.</text>
</comment>
<gene>
    <name evidence="7" type="ORF">SAMN04488242_0603</name>
</gene>
<dbReference type="InterPro" id="IPR035895">
    <property type="entry name" value="HPr-like_sf"/>
</dbReference>
<evidence type="ECO:0000313" key="8">
    <source>
        <dbReference type="Proteomes" id="UP000199475"/>
    </source>
</evidence>
<sequence>MITRTATIGAPNGLHARPAALFVDAVEESGLDVTISFRGETADAGSLLEVLTLGAEHGDEVELATEDDGAGEALDRLVELLVRGDA</sequence>
<dbReference type="InterPro" id="IPR000032">
    <property type="entry name" value="HPr-like"/>
</dbReference>
<dbReference type="Proteomes" id="UP000199475">
    <property type="component" value="Unassembled WGS sequence"/>
</dbReference>
<evidence type="ECO:0000256" key="1">
    <source>
        <dbReference type="ARBA" id="ARBA00003681"/>
    </source>
</evidence>
<keyword evidence="8" id="KW-1185">Reference proteome</keyword>
<evidence type="ECO:0000313" key="7">
    <source>
        <dbReference type="EMBL" id="SDL17821.1"/>
    </source>
</evidence>
<dbReference type="InterPro" id="IPR001020">
    <property type="entry name" value="PTS_HPr_His_P_site"/>
</dbReference>
<dbReference type="PROSITE" id="PS00369">
    <property type="entry name" value="PTS_HPR_HIS"/>
    <property type="match status" value="1"/>
</dbReference>
<dbReference type="CDD" id="cd00367">
    <property type="entry name" value="PTS-HPr_like"/>
    <property type="match status" value="1"/>
</dbReference>
<dbReference type="GO" id="GO:0009401">
    <property type="term" value="P:phosphoenolpyruvate-dependent sugar phosphotransferase system"/>
    <property type="evidence" value="ECO:0007669"/>
    <property type="project" value="UniProtKB-KW"/>
</dbReference>
<accession>A0A1G9HXY3</accession>
<dbReference type="AlphaFoldDB" id="A0A1G9HXY3"/>
<comment type="subcellular location">
    <subcellularLocation>
        <location evidence="2">Cytoplasm</location>
    </subcellularLocation>
</comment>
<dbReference type="PROSITE" id="PS51350">
    <property type="entry name" value="PTS_HPR_DOM"/>
    <property type="match status" value="1"/>
</dbReference>
<feature type="domain" description="HPr" evidence="6">
    <location>
        <begin position="1"/>
        <end position="86"/>
    </location>
</feature>
<evidence type="ECO:0000256" key="5">
    <source>
        <dbReference type="ARBA" id="ARBA00022683"/>
    </source>
</evidence>
<evidence type="ECO:0000256" key="4">
    <source>
        <dbReference type="ARBA" id="ARBA00022490"/>
    </source>
</evidence>
<dbReference type="NCBIfam" id="TIGR01003">
    <property type="entry name" value="PTS_HPr_family"/>
    <property type="match status" value="1"/>
</dbReference>
<dbReference type="PANTHER" id="PTHR33705">
    <property type="entry name" value="PHOSPHOCARRIER PROTEIN HPR"/>
    <property type="match status" value="1"/>
</dbReference>
<dbReference type="EMBL" id="FNGP01000001">
    <property type="protein sequence ID" value="SDL17821.1"/>
    <property type="molecule type" value="Genomic_DNA"/>
</dbReference>
<name>A0A1G9HXY3_9ACTN</name>
<dbReference type="STRING" id="686624.SAMN04488242_0603"/>
<evidence type="ECO:0000256" key="3">
    <source>
        <dbReference type="ARBA" id="ARBA00020422"/>
    </source>
</evidence>
<dbReference type="RefSeq" id="WP_093248769.1">
    <property type="nucleotide sequence ID" value="NZ_FNGP01000001.1"/>
</dbReference>
<keyword evidence="4" id="KW-0963">Cytoplasm</keyword>
<dbReference type="PRINTS" id="PR00107">
    <property type="entry name" value="PHOSPHOCPHPR"/>
</dbReference>
<proteinExistence type="predicted"/>
<dbReference type="Pfam" id="PF00381">
    <property type="entry name" value="PTS-HPr"/>
    <property type="match status" value="1"/>
</dbReference>
<keyword evidence="5" id="KW-0598">Phosphotransferase system</keyword>
<dbReference type="PANTHER" id="PTHR33705:SF2">
    <property type="entry name" value="PHOSPHOCARRIER PROTEIN NPR"/>
    <property type="match status" value="1"/>
</dbReference>
<evidence type="ECO:0000256" key="2">
    <source>
        <dbReference type="ARBA" id="ARBA00004496"/>
    </source>
</evidence>
<dbReference type="GO" id="GO:0005737">
    <property type="term" value="C:cytoplasm"/>
    <property type="evidence" value="ECO:0007669"/>
    <property type="project" value="UniProtKB-SubCell"/>
</dbReference>
<dbReference type="InterPro" id="IPR050399">
    <property type="entry name" value="HPr"/>
</dbReference>
<evidence type="ECO:0000259" key="6">
    <source>
        <dbReference type="PROSITE" id="PS51350"/>
    </source>
</evidence>